<feature type="transmembrane region" description="Helical" evidence="1">
    <location>
        <begin position="56"/>
        <end position="77"/>
    </location>
</feature>
<accession>A0A3S8U2E9</accession>
<dbReference type="KEGG" id="taw:EI545_02195"/>
<dbReference type="Proteomes" id="UP000282002">
    <property type="component" value="Chromosome"/>
</dbReference>
<feature type="transmembrane region" description="Helical" evidence="1">
    <location>
        <begin position="145"/>
        <end position="169"/>
    </location>
</feature>
<proteinExistence type="predicted"/>
<feature type="transmembrane region" description="Helical" evidence="1">
    <location>
        <begin position="83"/>
        <end position="104"/>
    </location>
</feature>
<evidence type="ECO:0000256" key="1">
    <source>
        <dbReference type="SAM" id="Phobius"/>
    </source>
</evidence>
<keyword evidence="1" id="KW-0812">Transmembrane</keyword>
<keyword evidence="1" id="KW-1133">Transmembrane helix</keyword>
<feature type="transmembrane region" description="Helical" evidence="1">
    <location>
        <begin position="116"/>
        <end position="139"/>
    </location>
</feature>
<evidence type="ECO:0000313" key="3">
    <source>
        <dbReference type="Proteomes" id="UP000282002"/>
    </source>
</evidence>
<dbReference type="RefSeq" id="WP_125323958.1">
    <property type="nucleotide sequence ID" value="NZ_CP034328.1"/>
</dbReference>
<protein>
    <submittedName>
        <fullName evidence="2">Uncharacterized protein</fullName>
    </submittedName>
</protein>
<gene>
    <name evidence="2" type="ORF">EI545_02195</name>
</gene>
<name>A0A3S8U2E9_9RHOB</name>
<sequence length="186" mass="19842">MLLAALRADDNRTEMLLDPTSAGLLRFDSDEQLKLMAVFRKGRPDLKGKIMRISDFCFITAAAAALVGMTMGIVMGISQDFTLAPSHAHLNLLGWVSMAIYGLYHRGVGRTSGFGGWIQAGSGALGAAFMAGGLGLYLGSHDERFVPLVITGSLLAALSMLLFLALVLFDMRDRRTSAFGMAAHSG</sequence>
<reference evidence="2 3" key="1">
    <citation type="submission" date="2018-12" db="EMBL/GenBank/DDBJ databases">
        <title>Complete genome sequencing of Tabrizicola sp. K13M18.</title>
        <authorList>
            <person name="Bae J.-W."/>
        </authorList>
    </citation>
    <scope>NUCLEOTIDE SEQUENCE [LARGE SCALE GENOMIC DNA]</scope>
    <source>
        <strain evidence="2 3">K13M18</strain>
    </source>
</reference>
<organism evidence="2 3">
    <name type="scientific">Tabrizicola piscis</name>
    <dbReference type="NCBI Taxonomy" id="2494374"/>
    <lineage>
        <taxon>Bacteria</taxon>
        <taxon>Pseudomonadati</taxon>
        <taxon>Pseudomonadota</taxon>
        <taxon>Alphaproteobacteria</taxon>
        <taxon>Rhodobacterales</taxon>
        <taxon>Paracoccaceae</taxon>
        <taxon>Tabrizicola</taxon>
    </lineage>
</organism>
<dbReference type="OrthoDB" id="9808748at2"/>
<dbReference type="AlphaFoldDB" id="A0A3S8U2E9"/>
<keyword evidence="3" id="KW-1185">Reference proteome</keyword>
<dbReference type="EMBL" id="CP034328">
    <property type="protein sequence ID" value="AZL57757.1"/>
    <property type="molecule type" value="Genomic_DNA"/>
</dbReference>
<keyword evidence="1" id="KW-0472">Membrane</keyword>
<evidence type="ECO:0000313" key="2">
    <source>
        <dbReference type="EMBL" id="AZL57757.1"/>
    </source>
</evidence>